<feature type="non-terminal residue" evidence="7">
    <location>
        <position position="1"/>
    </location>
</feature>
<dbReference type="FunFam" id="3.40.50.10140:FF:000007">
    <property type="entry name" value="Disease resistance protein (TIR-NBS-LRR class)"/>
    <property type="match status" value="1"/>
</dbReference>
<dbReference type="Gene3D" id="3.40.50.10140">
    <property type="entry name" value="Toll/interleukin-1 receptor homology (TIR) domain"/>
    <property type="match status" value="1"/>
</dbReference>
<dbReference type="PROSITE" id="PS50104">
    <property type="entry name" value="TIR"/>
    <property type="match status" value="1"/>
</dbReference>
<keyword evidence="8" id="KW-1185">Reference proteome</keyword>
<dbReference type="InterPro" id="IPR027417">
    <property type="entry name" value="P-loop_NTPase"/>
</dbReference>
<reference evidence="7 8" key="1">
    <citation type="submission" date="2020-09" db="EMBL/GenBank/DDBJ databases">
        <title>De no assembly of potato wild relative species, Solanum commersonii.</title>
        <authorList>
            <person name="Cho K."/>
        </authorList>
    </citation>
    <scope>NUCLEOTIDE SEQUENCE [LARGE SCALE GENOMIC DNA]</scope>
    <source>
        <strain evidence="7">LZ3.2</strain>
        <tissue evidence="7">Leaf</tissue>
    </source>
</reference>
<keyword evidence="3" id="KW-0520">NAD</keyword>
<dbReference type="GO" id="GO:0016020">
    <property type="term" value="C:membrane"/>
    <property type="evidence" value="ECO:0007669"/>
    <property type="project" value="UniProtKB-SubCell"/>
</dbReference>
<evidence type="ECO:0000256" key="5">
    <source>
        <dbReference type="ARBA" id="ARBA00023136"/>
    </source>
</evidence>
<protein>
    <recommendedName>
        <fullName evidence="6">TIR domain-containing protein</fullName>
    </recommendedName>
</protein>
<accession>A0A9J5ZX08</accession>
<dbReference type="GO" id="GO:0005524">
    <property type="term" value="F:ATP binding"/>
    <property type="evidence" value="ECO:0007669"/>
    <property type="project" value="UniProtKB-KW"/>
</dbReference>
<dbReference type="GO" id="GO:0007165">
    <property type="term" value="P:signal transduction"/>
    <property type="evidence" value="ECO:0007669"/>
    <property type="project" value="InterPro"/>
</dbReference>
<dbReference type="Gene3D" id="1.10.8.430">
    <property type="entry name" value="Helical domain of apoptotic protease-activating factors"/>
    <property type="match status" value="1"/>
</dbReference>
<keyword evidence="5" id="KW-0472">Membrane</keyword>
<dbReference type="Pfam" id="PF00931">
    <property type="entry name" value="NB-ARC"/>
    <property type="match status" value="1"/>
</dbReference>
<dbReference type="GO" id="GO:0043531">
    <property type="term" value="F:ADP binding"/>
    <property type="evidence" value="ECO:0007669"/>
    <property type="project" value="InterPro"/>
</dbReference>
<dbReference type="InterPro" id="IPR042197">
    <property type="entry name" value="Apaf_helical"/>
</dbReference>
<organism evidence="7 8">
    <name type="scientific">Solanum commersonii</name>
    <name type="common">Commerson's wild potato</name>
    <name type="synonym">Commerson's nightshade</name>
    <dbReference type="NCBI Taxonomy" id="4109"/>
    <lineage>
        <taxon>Eukaryota</taxon>
        <taxon>Viridiplantae</taxon>
        <taxon>Streptophyta</taxon>
        <taxon>Embryophyta</taxon>
        <taxon>Tracheophyta</taxon>
        <taxon>Spermatophyta</taxon>
        <taxon>Magnoliopsida</taxon>
        <taxon>eudicotyledons</taxon>
        <taxon>Gunneridae</taxon>
        <taxon>Pentapetalae</taxon>
        <taxon>asterids</taxon>
        <taxon>lamiids</taxon>
        <taxon>Solanales</taxon>
        <taxon>Solanaceae</taxon>
        <taxon>Solanoideae</taxon>
        <taxon>Solaneae</taxon>
        <taxon>Solanum</taxon>
    </lineage>
</organism>
<evidence type="ECO:0000256" key="1">
    <source>
        <dbReference type="ARBA" id="ARBA00004170"/>
    </source>
</evidence>
<dbReference type="InterPro" id="IPR044974">
    <property type="entry name" value="Disease_R_plants"/>
</dbReference>
<name>A0A9J5ZX08_SOLCO</name>
<comment type="caution">
    <text evidence="7">The sequence shown here is derived from an EMBL/GenBank/DDBJ whole genome shotgun (WGS) entry which is preliminary data.</text>
</comment>
<dbReference type="InterPro" id="IPR035897">
    <property type="entry name" value="Toll_tir_struct_dom_sf"/>
</dbReference>
<keyword evidence="4" id="KW-0175">Coiled coil</keyword>
<feature type="domain" description="TIR" evidence="6">
    <location>
        <begin position="9"/>
        <end position="171"/>
    </location>
</feature>
<dbReference type="InterPro" id="IPR002182">
    <property type="entry name" value="NB-ARC"/>
</dbReference>
<dbReference type="SUPFAM" id="SSF52540">
    <property type="entry name" value="P-loop containing nucleoside triphosphate hydrolases"/>
    <property type="match status" value="1"/>
</dbReference>
<gene>
    <name evidence="7" type="ORF">H5410_016306</name>
</gene>
<comment type="subcellular location">
    <subcellularLocation>
        <location evidence="1">Membrane</location>
        <topology evidence="1">Peripheral membrane protein</topology>
    </subcellularLocation>
</comment>
<evidence type="ECO:0000313" key="7">
    <source>
        <dbReference type="EMBL" id="KAG5616482.1"/>
    </source>
</evidence>
<dbReference type="PRINTS" id="PR00364">
    <property type="entry name" value="DISEASERSIST"/>
</dbReference>
<dbReference type="SMART" id="SM00255">
    <property type="entry name" value="TIR"/>
    <property type="match status" value="1"/>
</dbReference>
<keyword evidence="2" id="KW-0433">Leucine-rich repeat</keyword>
<dbReference type="Proteomes" id="UP000824120">
    <property type="component" value="Chromosome 3"/>
</dbReference>
<dbReference type="Pfam" id="PF01582">
    <property type="entry name" value="TIR"/>
    <property type="match status" value="1"/>
</dbReference>
<evidence type="ECO:0000256" key="4">
    <source>
        <dbReference type="ARBA" id="ARBA00023054"/>
    </source>
</evidence>
<dbReference type="Gene3D" id="3.40.50.300">
    <property type="entry name" value="P-loop containing nucleotide triphosphate hydrolases"/>
    <property type="match status" value="1"/>
</dbReference>
<evidence type="ECO:0000256" key="2">
    <source>
        <dbReference type="ARBA" id="ARBA00022614"/>
    </source>
</evidence>
<dbReference type="InterPro" id="IPR000157">
    <property type="entry name" value="TIR_dom"/>
</dbReference>
<dbReference type="EMBL" id="JACXVP010000003">
    <property type="protein sequence ID" value="KAG5616482.1"/>
    <property type="molecule type" value="Genomic_DNA"/>
</dbReference>
<proteinExistence type="predicted"/>
<dbReference type="GO" id="GO:0006952">
    <property type="term" value="P:defense response"/>
    <property type="evidence" value="ECO:0007669"/>
    <property type="project" value="InterPro"/>
</dbReference>
<evidence type="ECO:0000256" key="3">
    <source>
        <dbReference type="ARBA" id="ARBA00023027"/>
    </source>
</evidence>
<evidence type="ECO:0000259" key="6">
    <source>
        <dbReference type="PROSITE" id="PS50104"/>
    </source>
</evidence>
<dbReference type="OrthoDB" id="2018313at2759"/>
<dbReference type="SUPFAM" id="SSF52200">
    <property type="entry name" value="Toll/Interleukin receptor TIR domain"/>
    <property type="match status" value="1"/>
</dbReference>
<sequence length="425" mass="48948">IHSTFLDGIKYNVFLSFRGEETRKTTSGYLYERLTRRGIITFQDDKRLELGDSIPKELLKAIEESQVALVVFSKNSATSKWCLNELVKIAECTKDENEKIVIPVFYGVEPSHVKHQSETFAEAFAKHELKYMNDPEGMQMVKGWRTALIAAGNLKGYTVIERIVDKISNKCKTSVSYYLHKVVGIDTQLKKVEGLLKMEINDVRIVWIWGMGGVGKTTIAKTIFYKLSSKFKDICFLENIKENKYRMHSLQNILLSKLLGEKENCVIDKEEGRSLLARRLPSKRVLLVLDEIDHRDQLDYLAKDLGWFGKGSRIIATTRDKRLIGGNDIVYEVETLLDYDAIKLFNQYVFMEEVPNECFKDLTWEIVSYAKGHPLALKVWGSSLNRMDITEWGSALVRIKHNSDLEVTKNLKISYDGLEPEERYF</sequence>
<evidence type="ECO:0000313" key="8">
    <source>
        <dbReference type="Proteomes" id="UP000824120"/>
    </source>
</evidence>
<dbReference type="PANTHER" id="PTHR11017:SF569">
    <property type="entry name" value="DISEASE RESISTANCE PROTEIN"/>
    <property type="match status" value="1"/>
</dbReference>
<dbReference type="AlphaFoldDB" id="A0A9J5ZX08"/>
<dbReference type="PANTHER" id="PTHR11017">
    <property type="entry name" value="LEUCINE-RICH REPEAT-CONTAINING PROTEIN"/>
    <property type="match status" value="1"/>
</dbReference>